<dbReference type="Gene3D" id="3.40.50.300">
    <property type="entry name" value="P-loop containing nucleotide triphosphate hydrolases"/>
    <property type="match status" value="1"/>
</dbReference>
<dbReference type="PANTHER" id="PTHR45644">
    <property type="entry name" value="AAA ATPASE, PUTATIVE (AFU_ORTHOLOGUE AFUA_2G12920)-RELATED-RELATED"/>
    <property type="match status" value="1"/>
</dbReference>
<feature type="compositionally biased region" description="Low complexity" evidence="6">
    <location>
        <begin position="499"/>
        <end position="514"/>
    </location>
</feature>
<dbReference type="Gene3D" id="1.10.8.60">
    <property type="match status" value="1"/>
</dbReference>
<dbReference type="SUPFAM" id="SSF52540">
    <property type="entry name" value="P-loop containing nucleoside triphosphate hydrolases"/>
    <property type="match status" value="1"/>
</dbReference>
<feature type="compositionally biased region" description="Basic and acidic residues" evidence="6">
    <location>
        <begin position="415"/>
        <end position="451"/>
    </location>
</feature>
<dbReference type="InterPro" id="IPR051701">
    <property type="entry name" value="Mito_OM_Translocase_MSP1"/>
</dbReference>
<dbReference type="Pfam" id="PF00004">
    <property type="entry name" value="AAA"/>
    <property type="match status" value="1"/>
</dbReference>
<feature type="region of interest" description="Disordered" evidence="6">
    <location>
        <begin position="234"/>
        <end position="273"/>
    </location>
</feature>
<protein>
    <recommendedName>
        <fullName evidence="7">AAA+ ATPase domain-containing protein</fullName>
    </recommendedName>
</protein>
<feature type="region of interest" description="Disordered" evidence="6">
    <location>
        <begin position="1085"/>
        <end position="1121"/>
    </location>
</feature>
<name>A0ABP1DCJ3_9APHY</name>
<feature type="compositionally biased region" description="Low complexity" evidence="6">
    <location>
        <begin position="993"/>
        <end position="1004"/>
    </location>
</feature>
<dbReference type="Proteomes" id="UP001497453">
    <property type="component" value="Chromosome 3"/>
</dbReference>
<gene>
    <name evidence="8" type="ORF">GFSPODELE1_LOCUS4984</name>
</gene>
<dbReference type="InterPro" id="IPR003960">
    <property type="entry name" value="ATPase_AAA_CS"/>
</dbReference>
<accession>A0ABP1DCJ3</accession>
<feature type="region of interest" description="Disordered" evidence="6">
    <location>
        <begin position="492"/>
        <end position="514"/>
    </location>
</feature>
<dbReference type="EMBL" id="OZ037946">
    <property type="protein sequence ID" value="CAL1704379.1"/>
    <property type="molecule type" value="Genomic_DNA"/>
</dbReference>
<feature type="region of interest" description="Disordered" evidence="6">
    <location>
        <begin position="969"/>
        <end position="1053"/>
    </location>
</feature>
<keyword evidence="3" id="KW-0472">Membrane</keyword>
<evidence type="ECO:0000256" key="1">
    <source>
        <dbReference type="ARBA" id="ARBA00004572"/>
    </source>
</evidence>
<sequence length="1121" mass="122342">MRSQFLVRRTRSLLKTPSVTLQRALISSTRPKKYPRKVSVAPSSKPPVSERSSSSVALSHSGPPASPDAPDTPPADDSNETLTEEIEAVPEEVEKPKRRTRTSNKEAVDTPPPPIPLPGGLDILWAPDAPANAESQTSSSDPALPPPEILEEILTNLHVTLHPQTQHKATYAISGPTIEPTFALYCPIEGGDYILDATVREMGRQVGADVVVLDAVQFAAGESGQFGKAAAVFNPPQNPLHFHATTSQPSPRPSEEDDDDDEHEFSPRQTRQLTLHVMTPMSAGRSGRTFLQQRKGPSSTSKLKALFDELINVKPPTSSPEEPPPRRPRIIYIRDFPTLAESSSTWYPALLASVRQRRLGPMARSSSPVFNPTTIVFGITPPLVSPQPRPTSPGSGLLQQIMQSRGRSSPKARGQKVDYGENEEADKAREKRLMDRLRRWQKGDSSLHNDIPRLATSSATEESDNSDGSPEIVVLGGGEGIPGIAQFAQALTGRGKTNESSQPSSEPSTTPFFRTSIVVPSQRLPAREKECRMARRREINELTMRMGVAAVGGVLGKLELDVSEPDAQVSESNPESLSKKVLEDWGQRIELWPDVRQIADRAVGAEIANQRDTIQFSLEPIHISWSTIFQALDAYTRQSHSRKSWIQQSIDQTVEEEGEDGEKAPKKEVVDEVVQQIKRDAEDGELDQYEQRLVRCIVDPTSLKTTFSQVHLPPHTIDSVRTIVSLPLLHPSAFQSGILKEHSMTGCLLFGPPGTGKTLVVRALAKEAGTRMLLVQPSDVMDMYYGEAEKLVRAVFALARRLAPCVVFIDEIDALFGARERGGGDYAHRGTITEFMQEMDGLRSSKDDNIIVIGATNRPFDLDDAVLRRLPRRLLVDLPGEKEREGILKILLRDEQLETDVDLNTLARKTESFSGSDLKHLCVAAALDAVKEGVSLPWRPSPPNTNVESLNPAASAAIPVELLATPELETPSLSSSSPVSESAQTTCATDIGSSEPAAASSKPSTIEKPGQGSTQIHKPVEQLTARGQDSASSASSSSSTSTPTLPEAPPRKLSWRNFEVALKEITPSSSEALASLNDLRKWNDEFGEGRKGRKKHVWGKDKFGFTGRPLDGGNEVKIGRS</sequence>
<feature type="region of interest" description="Disordered" evidence="6">
    <location>
        <begin position="24"/>
        <end position="147"/>
    </location>
</feature>
<keyword evidence="9" id="KW-1185">Reference proteome</keyword>
<keyword evidence="2" id="KW-0547">Nucleotide-binding</keyword>
<feature type="compositionally biased region" description="Low complexity" evidence="6">
    <location>
        <begin position="1030"/>
        <end position="1042"/>
    </location>
</feature>
<feature type="region of interest" description="Disordered" evidence="6">
    <location>
        <begin position="381"/>
        <end position="479"/>
    </location>
</feature>
<keyword evidence="3" id="KW-1000">Mitochondrion outer membrane</keyword>
<organism evidence="8 9">
    <name type="scientific">Somion occarium</name>
    <dbReference type="NCBI Taxonomy" id="3059160"/>
    <lineage>
        <taxon>Eukaryota</taxon>
        <taxon>Fungi</taxon>
        <taxon>Dikarya</taxon>
        <taxon>Basidiomycota</taxon>
        <taxon>Agaricomycotina</taxon>
        <taxon>Agaricomycetes</taxon>
        <taxon>Polyporales</taxon>
        <taxon>Cerrenaceae</taxon>
        <taxon>Somion</taxon>
    </lineage>
</organism>
<evidence type="ECO:0000256" key="5">
    <source>
        <dbReference type="ARBA" id="ARBA00023128"/>
    </source>
</evidence>
<keyword evidence="4" id="KW-0067">ATP-binding</keyword>
<dbReference type="PANTHER" id="PTHR45644:SF56">
    <property type="entry name" value="AAA ATPASE, PUTATIVE (AFU_ORTHOLOGUE AFUA_2G12920)-RELATED"/>
    <property type="match status" value="1"/>
</dbReference>
<feature type="compositionally biased region" description="Pro residues" evidence="6">
    <location>
        <begin position="64"/>
        <end position="73"/>
    </location>
</feature>
<evidence type="ECO:0000256" key="2">
    <source>
        <dbReference type="ARBA" id="ARBA00022741"/>
    </source>
</evidence>
<comment type="subcellular location">
    <subcellularLocation>
        <location evidence="1">Mitochondrion outer membrane</location>
        <topology evidence="1">Single-pass membrane protein</topology>
    </subcellularLocation>
</comment>
<evidence type="ECO:0000256" key="6">
    <source>
        <dbReference type="SAM" id="MobiDB-lite"/>
    </source>
</evidence>
<feature type="compositionally biased region" description="Low complexity" evidence="6">
    <location>
        <begin position="969"/>
        <end position="982"/>
    </location>
</feature>
<proteinExistence type="predicted"/>
<dbReference type="InterPro" id="IPR003959">
    <property type="entry name" value="ATPase_AAA_core"/>
</dbReference>
<keyword evidence="5" id="KW-0496">Mitochondrion</keyword>
<feature type="domain" description="AAA+ ATPase" evidence="7">
    <location>
        <begin position="743"/>
        <end position="880"/>
    </location>
</feature>
<dbReference type="InterPro" id="IPR003593">
    <property type="entry name" value="AAA+_ATPase"/>
</dbReference>
<evidence type="ECO:0000313" key="8">
    <source>
        <dbReference type="EMBL" id="CAL1704379.1"/>
    </source>
</evidence>
<evidence type="ECO:0000256" key="3">
    <source>
        <dbReference type="ARBA" id="ARBA00022787"/>
    </source>
</evidence>
<evidence type="ECO:0000259" key="7">
    <source>
        <dbReference type="SMART" id="SM00382"/>
    </source>
</evidence>
<feature type="compositionally biased region" description="Polar residues" evidence="6">
    <location>
        <begin position="392"/>
        <end position="407"/>
    </location>
</feature>
<dbReference type="InterPro" id="IPR027417">
    <property type="entry name" value="P-loop_NTPase"/>
</dbReference>
<evidence type="ECO:0000313" key="9">
    <source>
        <dbReference type="Proteomes" id="UP001497453"/>
    </source>
</evidence>
<reference evidence="9" key="1">
    <citation type="submission" date="2024-04" db="EMBL/GenBank/DDBJ databases">
        <authorList>
            <person name="Shaw F."/>
            <person name="Minotto A."/>
        </authorList>
    </citation>
    <scope>NUCLEOTIDE SEQUENCE [LARGE SCALE GENOMIC DNA]</scope>
</reference>
<evidence type="ECO:0000256" key="4">
    <source>
        <dbReference type="ARBA" id="ARBA00022840"/>
    </source>
</evidence>
<dbReference type="SMART" id="SM00382">
    <property type="entry name" value="AAA"/>
    <property type="match status" value="1"/>
</dbReference>
<dbReference type="Pfam" id="PF17862">
    <property type="entry name" value="AAA_lid_3"/>
    <property type="match status" value="1"/>
</dbReference>
<dbReference type="PROSITE" id="PS00674">
    <property type="entry name" value="AAA"/>
    <property type="match status" value="1"/>
</dbReference>
<feature type="compositionally biased region" description="Polar residues" evidence="6">
    <location>
        <begin position="983"/>
        <end position="992"/>
    </location>
</feature>
<dbReference type="InterPro" id="IPR041569">
    <property type="entry name" value="AAA_lid_3"/>
</dbReference>
<feature type="compositionally biased region" description="Acidic residues" evidence="6">
    <location>
        <begin position="77"/>
        <end position="91"/>
    </location>
</feature>
<feature type="compositionally biased region" description="Low complexity" evidence="6">
    <location>
        <begin position="37"/>
        <end position="63"/>
    </location>
</feature>